<dbReference type="PANTHER" id="PTHR24243">
    <property type="entry name" value="G-PROTEIN COUPLED RECEPTOR"/>
    <property type="match status" value="1"/>
</dbReference>
<protein>
    <recommendedName>
        <fullName evidence="11">G-protein coupled receptors family 1 profile domain-containing protein</fullName>
    </recommendedName>
</protein>
<proteinExistence type="inferred from homology"/>
<dbReference type="Proteomes" id="UP000076420">
    <property type="component" value="Unassembled WGS sequence"/>
</dbReference>
<feature type="domain" description="G-protein coupled receptors family 1 profile" evidence="11">
    <location>
        <begin position="39"/>
        <end position="206"/>
    </location>
</feature>
<dbReference type="EnsemblMetazoa" id="BGLB003930-RB">
    <property type="protein sequence ID" value="BGLB003930-PB"/>
    <property type="gene ID" value="BGLB003930"/>
</dbReference>
<evidence type="ECO:0000256" key="10">
    <source>
        <dbReference type="SAM" id="Phobius"/>
    </source>
</evidence>
<dbReference type="AlphaFoldDB" id="A0A2C9JKR3"/>
<sequence>MQSTLLTSQSEARRFPVSRSDDDPDAAPLPPEATSVWESYPFIFGSVFCYIKSFVSEMTSYASVLTITAFTIDRYVAICHPLRSQGLSSLSRAVKIIVLIWVVACTCALPYPIHTRTFYYMADPCTLEPLPDSFVCNIPDRFRHNMKYMFQFSTFVFFIIPMVVITIMYVLIGLTLVKTDQFAEGKKNKQAAVAAAKAKKAVLKMLGKLNNSFFCVLYFFSSTINPILYNVMSKRYRQAFKKTLNVCFKGKHSEY</sequence>
<feature type="compositionally biased region" description="Polar residues" evidence="9">
    <location>
        <begin position="1"/>
        <end position="10"/>
    </location>
</feature>
<dbReference type="SUPFAM" id="SSF81321">
    <property type="entry name" value="Family A G protein-coupled receptor-like"/>
    <property type="match status" value="1"/>
</dbReference>
<evidence type="ECO:0000313" key="12">
    <source>
        <dbReference type="EnsemblMetazoa" id="BGLB003930-PB"/>
    </source>
</evidence>
<dbReference type="PROSITE" id="PS00237">
    <property type="entry name" value="G_PROTEIN_RECEP_F1_1"/>
    <property type="match status" value="1"/>
</dbReference>
<dbReference type="KEGG" id="bgt:106058079"/>
<comment type="similarity">
    <text evidence="8">Belongs to the G-protein coupled receptor 1 family.</text>
</comment>
<dbReference type="VEuPathDB" id="VectorBase:BGLAX_036459"/>
<dbReference type="PRINTS" id="PR00237">
    <property type="entry name" value="GPCRRHODOPSN"/>
</dbReference>
<evidence type="ECO:0000313" key="13">
    <source>
        <dbReference type="Proteomes" id="UP000076420"/>
    </source>
</evidence>
<dbReference type="VEuPathDB" id="VectorBase:BGLB003930"/>
<dbReference type="InterPro" id="IPR017452">
    <property type="entry name" value="GPCR_Rhodpsn_7TM"/>
</dbReference>
<dbReference type="PANTHER" id="PTHR24243:SF208">
    <property type="entry name" value="PYROKININ-1 RECEPTOR"/>
    <property type="match status" value="1"/>
</dbReference>
<feature type="transmembrane region" description="Helical" evidence="10">
    <location>
        <begin position="148"/>
        <end position="172"/>
    </location>
</feature>
<feature type="region of interest" description="Disordered" evidence="9">
    <location>
        <begin position="1"/>
        <end position="28"/>
    </location>
</feature>
<evidence type="ECO:0000259" key="11">
    <source>
        <dbReference type="PROSITE" id="PS50262"/>
    </source>
</evidence>
<dbReference type="InterPro" id="IPR000276">
    <property type="entry name" value="GPCR_Rhodpsn"/>
</dbReference>
<evidence type="ECO:0000256" key="6">
    <source>
        <dbReference type="ARBA" id="ARBA00023170"/>
    </source>
</evidence>
<accession>A0A2C9JKR3</accession>
<dbReference type="Gene3D" id="1.20.1070.10">
    <property type="entry name" value="Rhodopsin 7-helix transmembrane proteins"/>
    <property type="match status" value="1"/>
</dbReference>
<dbReference type="GO" id="GO:0005886">
    <property type="term" value="C:plasma membrane"/>
    <property type="evidence" value="ECO:0007669"/>
    <property type="project" value="TreeGrafter"/>
</dbReference>
<dbReference type="PROSITE" id="PS50262">
    <property type="entry name" value="G_PROTEIN_RECEP_F1_2"/>
    <property type="match status" value="1"/>
</dbReference>
<evidence type="ECO:0000256" key="4">
    <source>
        <dbReference type="ARBA" id="ARBA00023040"/>
    </source>
</evidence>
<organism evidence="12 13">
    <name type="scientific">Biomphalaria glabrata</name>
    <name type="common">Bloodfluke planorb</name>
    <name type="synonym">Freshwater snail</name>
    <dbReference type="NCBI Taxonomy" id="6526"/>
    <lineage>
        <taxon>Eukaryota</taxon>
        <taxon>Metazoa</taxon>
        <taxon>Spiralia</taxon>
        <taxon>Lophotrochozoa</taxon>
        <taxon>Mollusca</taxon>
        <taxon>Gastropoda</taxon>
        <taxon>Heterobranchia</taxon>
        <taxon>Euthyneura</taxon>
        <taxon>Panpulmonata</taxon>
        <taxon>Hygrophila</taxon>
        <taxon>Lymnaeoidea</taxon>
        <taxon>Planorbidae</taxon>
        <taxon>Biomphalaria</taxon>
    </lineage>
</organism>
<keyword evidence="7 8" id="KW-0807">Transducer</keyword>
<keyword evidence="6 8" id="KW-0675">Receptor</keyword>
<evidence type="ECO:0000256" key="3">
    <source>
        <dbReference type="ARBA" id="ARBA00022989"/>
    </source>
</evidence>
<comment type="subcellular location">
    <subcellularLocation>
        <location evidence="1">Membrane</location>
        <topology evidence="1">Multi-pass membrane protein</topology>
    </subcellularLocation>
</comment>
<reference evidence="12" key="1">
    <citation type="submission" date="2020-05" db="UniProtKB">
        <authorList>
            <consortium name="EnsemblMetazoa"/>
        </authorList>
    </citation>
    <scope>IDENTIFICATION</scope>
    <source>
        <strain evidence="12">BB02</strain>
    </source>
</reference>
<keyword evidence="3 10" id="KW-1133">Transmembrane helix</keyword>
<gene>
    <name evidence="12" type="primary">106058079</name>
</gene>
<keyword evidence="4 8" id="KW-0297">G-protein coupled receptor</keyword>
<evidence type="ECO:0000256" key="7">
    <source>
        <dbReference type="ARBA" id="ARBA00023224"/>
    </source>
</evidence>
<feature type="transmembrane region" description="Helical" evidence="10">
    <location>
        <begin position="93"/>
        <end position="111"/>
    </location>
</feature>
<evidence type="ECO:0000256" key="5">
    <source>
        <dbReference type="ARBA" id="ARBA00023136"/>
    </source>
</evidence>
<keyword evidence="2 8" id="KW-0812">Transmembrane</keyword>
<evidence type="ECO:0000256" key="9">
    <source>
        <dbReference type="SAM" id="MobiDB-lite"/>
    </source>
</evidence>
<evidence type="ECO:0000256" key="8">
    <source>
        <dbReference type="RuleBase" id="RU000688"/>
    </source>
</evidence>
<dbReference type="STRING" id="6526.A0A2C9JKR3"/>
<evidence type="ECO:0000256" key="2">
    <source>
        <dbReference type="ARBA" id="ARBA00022692"/>
    </source>
</evidence>
<name>A0A2C9JKR3_BIOGL</name>
<keyword evidence="5 10" id="KW-0472">Membrane</keyword>
<dbReference type="Pfam" id="PF00001">
    <property type="entry name" value="7tm_1"/>
    <property type="match status" value="1"/>
</dbReference>
<feature type="transmembrane region" description="Helical" evidence="10">
    <location>
        <begin position="211"/>
        <end position="232"/>
    </location>
</feature>
<dbReference type="GO" id="GO:0008188">
    <property type="term" value="F:neuropeptide receptor activity"/>
    <property type="evidence" value="ECO:0007669"/>
    <property type="project" value="TreeGrafter"/>
</dbReference>
<evidence type="ECO:0000256" key="1">
    <source>
        <dbReference type="ARBA" id="ARBA00004141"/>
    </source>
</evidence>